<dbReference type="PANTHER" id="PTHR37984">
    <property type="entry name" value="PROTEIN CBG26694"/>
    <property type="match status" value="1"/>
</dbReference>
<dbReference type="CDD" id="cd09274">
    <property type="entry name" value="RNase_HI_RT_Ty3"/>
    <property type="match status" value="1"/>
</dbReference>
<dbReference type="InterPro" id="IPR050951">
    <property type="entry name" value="Retrovirus_Pol_polyprotein"/>
</dbReference>
<evidence type="ECO:0000256" key="2">
    <source>
        <dbReference type="ARBA" id="ARBA00022695"/>
    </source>
</evidence>
<proteinExistence type="predicted"/>
<dbReference type="InterPro" id="IPR001584">
    <property type="entry name" value="Integrase_cat-core"/>
</dbReference>
<dbReference type="Gene3D" id="3.10.20.370">
    <property type="match status" value="1"/>
</dbReference>
<dbReference type="GO" id="GO:0003964">
    <property type="term" value="F:RNA-directed DNA polymerase activity"/>
    <property type="evidence" value="ECO:0007669"/>
    <property type="project" value="UniProtKB-KW"/>
</dbReference>
<dbReference type="FunFam" id="3.30.420.10:FF:000032">
    <property type="entry name" value="Retrovirus-related Pol polyprotein from transposon 297-like Protein"/>
    <property type="match status" value="1"/>
</dbReference>
<evidence type="ECO:0000313" key="9">
    <source>
        <dbReference type="Proteomes" id="UP000716291"/>
    </source>
</evidence>
<evidence type="ECO:0000256" key="4">
    <source>
        <dbReference type="ARBA" id="ARBA00022759"/>
    </source>
</evidence>
<keyword evidence="2" id="KW-0548">Nucleotidyltransferase</keyword>
<dbReference type="GO" id="GO:0015074">
    <property type="term" value="P:DNA integration"/>
    <property type="evidence" value="ECO:0007669"/>
    <property type="project" value="InterPro"/>
</dbReference>
<gene>
    <name evidence="8" type="ORF">G6F64_011647</name>
</gene>
<dbReference type="GO" id="GO:0003676">
    <property type="term" value="F:nucleic acid binding"/>
    <property type="evidence" value="ECO:0007669"/>
    <property type="project" value="InterPro"/>
</dbReference>
<keyword evidence="3" id="KW-0540">Nuclease</keyword>
<sequence length="551" mass="62861">MINLPTLAYPDPTLPYDLHTDASNVGLGAVLVQSGRPIAYASRTLSDAERNYSTTERECLAIVWSLNYFYPYLYGAQFSIYTDHAALKSILATKMPRGRIARWILTIQSFTFTIFHRKGALCGDADALSRIPEDSVNAQDLDELTQDRFKQLQQTDKFISVLKKEMRKPFEWNNGLFCYRRKQDNKLVPVLPRAMAKATIERYHNGLTGCHFGVDKTLDKINELTWWPSMKEDVKEFIRTCDACQRYKIRNDSTVPPMKPILPRYTGDIWAADIAELPTSNRGNTYILVLMEYLSKWAVTVALPSVTSNQVAQVLLFEVVLKFGTPRRLITDNGTNLVSEAMEMVCKRLGITRSYTSVEHPQTDGLVERMNRTLKTSLAAMVGKADKLNWDSYLPFVTFAYNTSKQASTGFSPFEILFGRKAVLPLADELIIEPKTYETENWIVYLNSHLPLVHGVALENIKKAQDRQRKFYDKGSTVKYDYSIGDLIMRKNLVKTGFPKERWLGPYQIVSKNNTEGTSYKITDPKDKTGYITTANIRHMRPYFANKDGSE</sequence>
<evidence type="ECO:0000259" key="7">
    <source>
        <dbReference type="PROSITE" id="PS50994"/>
    </source>
</evidence>
<dbReference type="PANTHER" id="PTHR37984:SF5">
    <property type="entry name" value="PROTEIN NYNRIN-LIKE"/>
    <property type="match status" value="1"/>
</dbReference>
<comment type="caution">
    <text evidence="8">The sequence shown here is derived from an EMBL/GenBank/DDBJ whole genome shotgun (WGS) entry which is preliminary data.</text>
</comment>
<keyword evidence="1" id="KW-0808">Transferase</keyword>
<dbReference type="SUPFAM" id="SSF56672">
    <property type="entry name" value="DNA/RNA polymerases"/>
    <property type="match status" value="1"/>
</dbReference>
<dbReference type="EMBL" id="JAANQT010002960">
    <property type="protein sequence ID" value="KAG1301608.1"/>
    <property type="molecule type" value="Genomic_DNA"/>
</dbReference>
<dbReference type="InterPro" id="IPR041588">
    <property type="entry name" value="Integrase_H2C2"/>
</dbReference>
<dbReference type="GO" id="GO:0004519">
    <property type="term" value="F:endonuclease activity"/>
    <property type="evidence" value="ECO:0007669"/>
    <property type="project" value="UniProtKB-KW"/>
</dbReference>
<name>A0A9P6WYR4_RHIOR</name>
<dbReference type="GO" id="GO:0005634">
    <property type="term" value="C:nucleus"/>
    <property type="evidence" value="ECO:0007669"/>
    <property type="project" value="UniProtKB-ARBA"/>
</dbReference>
<dbReference type="InterPro" id="IPR036397">
    <property type="entry name" value="RNaseH_sf"/>
</dbReference>
<accession>A0A9P6WYR4</accession>
<dbReference type="AlphaFoldDB" id="A0A9P6WYR4"/>
<evidence type="ECO:0000256" key="3">
    <source>
        <dbReference type="ARBA" id="ARBA00022722"/>
    </source>
</evidence>
<dbReference type="Proteomes" id="UP000716291">
    <property type="component" value="Unassembled WGS sequence"/>
</dbReference>
<keyword evidence="6" id="KW-0695">RNA-directed DNA polymerase</keyword>
<dbReference type="SUPFAM" id="SSF53098">
    <property type="entry name" value="Ribonuclease H-like"/>
    <property type="match status" value="1"/>
</dbReference>
<dbReference type="FunFam" id="1.10.340.70:FF:000001">
    <property type="entry name" value="Retrovirus-related Pol polyprotein from transposon gypsy-like Protein"/>
    <property type="match status" value="1"/>
</dbReference>
<protein>
    <recommendedName>
        <fullName evidence="7">Integrase catalytic domain-containing protein</fullName>
    </recommendedName>
</protein>
<keyword evidence="5" id="KW-0378">Hydrolase</keyword>
<dbReference type="Gene3D" id="1.10.340.70">
    <property type="match status" value="1"/>
</dbReference>
<evidence type="ECO:0000256" key="6">
    <source>
        <dbReference type="ARBA" id="ARBA00022918"/>
    </source>
</evidence>
<feature type="domain" description="Integrase catalytic" evidence="7">
    <location>
        <begin position="259"/>
        <end position="421"/>
    </location>
</feature>
<evidence type="ECO:0000256" key="1">
    <source>
        <dbReference type="ARBA" id="ARBA00022679"/>
    </source>
</evidence>
<dbReference type="PROSITE" id="PS50994">
    <property type="entry name" value="INTEGRASE"/>
    <property type="match status" value="1"/>
</dbReference>
<dbReference type="InterPro" id="IPR012337">
    <property type="entry name" value="RNaseH-like_sf"/>
</dbReference>
<organism evidence="8 9">
    <name type="scientific">Rhizopus oryzae</name>
    <name type="common">Mucormycosis agent</name>
    <name type="synonym">Rhizopus arrhizus var. delemar</name>
    <dbReference type="NCBI Taxonomy" id="64495"/>
    <lineage>
        <taxon>Eukaryota</taxon>
        <taxon>Fungi</taxon>
        <taxon>Fungi incertae sedis</taxon>
        <taxon>Mucoromycota</taxon>
        <taxon>Mucoromycotina</taxon>
        <taxon>Mucoromycetes</taxon>
        <taxon>Mucorales</taxon>
        <taxon>Mucorineae</taxon>
        <taxon>Rhizopodaceae</taxon>
        <taxon>Rhizopus</taxon>
    </lineage>
</organism>
<dbReference type="Pfam" id="PF00665">
    <property type="entry name" value="rve"/>
    <property type="match status" value="1"/>
</dbReference>
<dbReference type="Gene3D" id="3.30.420.10">
    <property type="entry name" value="Ribonuclease H-like superfamily/Ribonuclease H"/>
    <property type="match status" value="1"/>
</dbReference>
<keyword evidence="4" id="KW-0255">Endonuclease</keyword>
<dbReference type="FunFam" id="3.10.20.370:FF:000001">
    <property type="entry name" value="Retrovirus-related Pol polyprotein from transposon 17.6-like protein"/>
    <property type="match status" value="1"/>
</dbReference>
<dbReference type="Pfam" id="PF17921">
    <property type="entry name" value="Integrase_H2C2"/>
    <property type="match status" value="1"/>
</dbReference>
<dbReference type="GO" id="GO:0016787">
    <property type="term" value="F:hydrolase activity"/>
    <property type="evidence" value="ECO:0007669"/>
    <property type="project" value="UniProtKB-KW"/>
</dbReference>
<dbReference type="InterPro" id="IPR043502">
    <property type="entry name" value="DNA/RNA_pol_sf"/>
</dbReference>
<evidence type="ECO:0000256" key="5">
    <source>
        <dbReference type="ARBA" id="ARBA00022801"/>
    </source>
</evidence>
<reference evidence="8" key="1">
    <citation type="journal article" date="2020" name="Microb. Genom.">
        <title>Genetic diversity of clinical and environmental Mucorales isolates obtained from an investigation of mucormycosis cases among solid organ transplant recipients.</title>
        <authorList>
            <person name="Nguyen M.H."/>
            <person name="Kaul D."/>
            <person name="Muto C."/>
            <person name="Cheng S.J."/>
            <person name="Richter R.A."/>
            <person name="Bruno V.M."/>
            <person name="Liu G."/>
            <person name="Beyhan S."/>
            <person name="Sundermann A.J."/>
            <person name="Mounaud S."/>
            <person name="Pasculle A.W."/>
            <person name="Nierman W.C."/>
            <person name="Driscoll E."/>
            <person name="Cumbie R."/>
            <person name="Clancy C.J."/>
            <person name="Dupont C.L."/>
        </authorList>
    </citation>
    <scope>NUCLEOTIDE SEQUENCE</scope>
    <source>
        <strain evidence="8">GL11</strain>
    </source>
</reference>
<dbReference type="InterPro" id="IPR041373">
    <property type="entry name" value="RT_RNaseH"/>
</dbReference>
<evidence type="ECO:0000313" key="8">
    <source>
        <dbReference type="EMBL" id="KAG1301608.1"/>
    </source>
</evidence>
<keyword evidence="9" id="KW-1185">Reference proteome</keyword>
<dbReference type="Pfam" id="PF17917">
    <property type="entry name" value="RT_RNaseH"/>
    <property type="match status" value="1"/>
</dbReference>